<evidence type="ECO:0000313" key="1">
    <source>
        <dbReference type="EMBL" id="RUS35347.1"/>
    </source>
</evidence>
<reference evidence="1 2" key="1">
    <citation type="journal article" date="2018" name="New Phytol.">
        <title>Phylogenomics of Endogonaceae and evolution of mycorrhizas within Mucoromycota.</title>
        <authorList>
            <person name="Chang Y."/>
            <person name="Desiro A."/>
            <person name="Na H."/>
            <person name="Sandor L."/>
            <person name="Lipzen A."/>
            <person name="Clum A."/>
            <person name="Barry K."/>
            <person name="Grigoriev I.V."/>
            <person name="Martin F.M."/>
            <person name="Stajich J.E."/>
            <person name="Smith M.E."/>
            <person name="Bonito G."/>
            <person name="Spatafora J.W."/>
        </authorList>
    </citation>
    <scope>NUCLEOTIDE SEQUENCE [LARGE SCALE GENOMIC DNA]</scope>
    <source>
        <strain evidence="1 2">AD002</strain>
    </source>
</reference>
<name>A0A433QZY6_9FUNG</name>
<dbReference type="EMBL" id="RBNJ01000121">
    <property type="protein sequence ID" value="RUS35347.1"/>
    <property type="molecule type" value="Genomic_DNA"/>
</dbReference>
<accession>A0A433QZY6</accession>
<comment type="caution">
    <text evidence="1">The sequence shown here is derived from an EMBL/GenBank/DDBJ whole genome shotgun (WGS) entry which is preliminary data.</text>
</comment>
<dbReference type="Proteomes" id="UP000274822">
    <property type="component" value="Unassembled WGS sequence"/>
</dbReference>
<gene>
    <name evidence="1" type="ORF">BC938DRAFT_471707</name>
</gene>
<evidence type="ECO:0000313" key="2">
    <source>
        <dbReference type="Proteomes" id="UP000274822"/>
    </source>
</evidence>
<proteinExistence type="predicted"/>
<dbReference type="AlphaFoldDB" id="A0A433QZY6"/>
<sequence>MVFHFRRTYKSFIAIFESLNVLEKEKVFRDVIGPKITDIRKKFDPIEKILKLICEALAKQWTRWDGVLVHSV</sequence>
<organism evidence="1 2">
    <name type="scientific">Jimgerdemannia flammicorona</name>
    <dbReference type="NCBI Taxonomy" id="994334"/>
    <lineage>
        <taxon>Eukaryota</taxon>
        <taxon>Fungi</taxon>
        <taxon>Fungi incertae sedis</taxon>
        <taxon>Mucoromycota</taxon>
        <taxon>Mucoromycotina</taxon>
        <taxon>Endogonomycetes</taxon>
        <taxon>Endogonales</taxon>
        <taxon>Endogonaceae</taxon>
        <taxon>Jimgerdemannia</taxon>
    </lineage>
</organism>
<protein>
    <submittedName>
        <fullName evidence="1">Uncharacterized protein</fullName>
    </submittedName>
</protein>
<keyword evidence="2" id="KW-1185">Reference proteome</keyword>